<reference evidence="1 2" key="1">
    <citation type="journal article" date="2022" name="Genome Biol. Evol.">
        <title>Host diet, physiology and behaviors set the stage for Lachnospiraceae cladogenesis.</title>
        <authorList>
            <person name="Vera-Ponce De Leon A."/>
            <person name="Schneider M."/>
            <person name="Jahnes B.C."/>
            <person name="Sadowski V."/>
            <person name="Camuy-Velez L.A."/>
            <person name="Duan J."/>
            <person name="Sabree Z.L."/>
        </authorList>
    </citation>
    <scope>NUCLEOTIDE SEQUENCE [LARGE SCALE GENOMIC DNA]</scope>
    <source>
        <strain evidence="1 2">PAL227</strain>
    </source>
</reference>
<dbReference type="SUPFAM" id="SSF53271">
    <property type="entry name" value="PRTase-like"/>
    <property type="match status" value="1"/>
</dbReference>
<comment type="caution">
    <text evidence="1">The sequence shown here is derived from an EMBL/GenBank/DDBJ whole genome shotgun (WGS) entry which is preliminary data.</text>
</comment>
<sequence>MEFKLQDLRSPRNPKSRIKIMKGHFASEHAHVNTYIDISTVTCRMNNARETAKVLVEFYSLSTKVDTIVCVDGTELIGAFMAEMLSANGIGNMNGGENISVVTPEVINRGQMIFRDNTKRMIEGKDVLILSGSITTGESMLRAISAVIYFKGRVSGVCAVFSAVNKVAGLPVHSIFSQKEVADYQSYSAGECSLCAKGQKLDAMVNSFGYSML</sequence>
<dbReference type="EMBL" id="JAMZFV010000002">
    <property type="protein sequence ID" value="MCP1109067.1"/>
    <property type="molecule type" value="Genomic_DNA"/>
</dbReference>
<gene>
    <name evidence="1" type="ORF">NK118_02265</name>
</gene>
<keyword evidence="1" id="KW-0808">Transferase</keyword>
<keyword evidence="2" id="KW-1185">Reference proteome</keyword>
<evidence type="ECO:0000313" key="1">
    <source>
        <dbReference type="EMBL" id="MCP1109067.1"/>
    </source>
</evidence>
<dbReference type="Proteomes" id="UP001523565">
    <property type="component" value="Unassembled WGS sequence"/>
</dbReference>
<proteinExistence type="predicted"/>
<keyword evidence="1" id="KW-0328">Glycosyltransferase</keyword>
<protein>
    <submittedName>
        <fullName evidence="1">Orotate phosphoribosyltransferase</fullName>
    </submittedName>
</protein>
<accession>A0ABT1EID0</accession>
<dbReference type="GO" id="GO:0016757">
    <property type="term" value="F:glycosyltransferase activity"/>
    <property type="evidence" value="ECO:0007669"/>
    <property type="project" value="UniProtKB-KW"/>
</dbReference>
<dbReference type="Gene3D" id="3.40.50.2020">
    <property type="match status" value="1"/>
</dbReference>
<dbReference type="InterPro" id="IPR029057">
    <property type="entry name" value="PRTase-like"/>
</dbReference>
<organism evidence="1 2">
    <name type="scientific">Ohessyouella blattaphilus</name>
    <dbReference type="NCBI Taxonomy" id="2949333"/>
    <lineage>
        <taxon>Bacteria</taxon>
        <taxon>Bacillati</taxon>
        <taxon>Bacillota</taxon>
        <taxon>Clostridia</taxon>
        <taxon>Lachnospirales</taxon>
        <taxon>Lachnospiraceae</taxon>
        <taxon>Ohessyouella</taxon>
    </lineage>
</organism>
<dbReference type="InterPro" id="IPR000836">
    <property type="entry name" value="PRTase_dom"/>
</dbReference>
<dbReference type="RefSeq" id="WP_262067975.1">
    <property type="nucleotide sequence ID" value="NZ_JAMXOC010000002.1"/>
</dbReference>
<evidence type="ECO:0000313" key="2">
    <source>
        <dbReference type="Proteomes" id="UP001523565"/>
    </source>
</evidence>
<dbReference type="CDD" id="cd06223">
    <property type="entry name" value="PRTases_typeI"/>
    <property type="match status" value="1"/>
</dbReference>
<name>A0ABT1EID0_9FIRM</name>